<comment type="caution">
    <text evidence="1">The sequence shown here is derived from an EMBL/GenBank/DDBJ whole genome shotgun (WGS) entry which is preliminary data.</text>
</comment>
<protein>
    <submittedName>
        <fullName evidence="1">Uncharacterized protein</fullName>
    </submittedName>
</protein>
<dbReference type="AlphaFoldDB" id="A0A9D3WQQ7"/>
<gene>
    <name evidence="1" type="ORF">KIL84_013199</name>
</gene>
<keyword evidence="2" id="KW-1185">Reference proteome</keyword>
<evidence type="ECO:0000313" key="1">
    <source>
        <dbReference type="EMBL" id="KAH1168609.1"/>
    </source>
</evidence>
<evidence type="ECO:0000313" key="2">
    <source>
        <dbReference type="Proteomes" id="UP000827986"/>
    </source>
</evidence>
<sequence>MAELIPKRAGMNHSRKNPYGVIYKSSNANSTHLNKKARILGLLPFPSTTIHFWHASMHSNTPIGHWPNSIPTCLTCSEPIKPGRLSFKKGAGGVKGLRPGALQLSVCNQHGG</sequence>
<name>A0A9D3WQQ7_9SAUR</name>
<dbReference type="EMBL" id="JAHDVG010000485">
    <property type="protein sequence ID" value="KAH1168609.1"/>
    <property type="molecule type" value="Genomic_DNA"/>
</dbReference>
<proteinExistence type="predicted"/>
<accession>A0A9D3WQQ7</accession>
<organism evidence="1 2">
    <name type="scientific">Mauremys mutica</name>
    <name type="common">yellowpond turtle</name>
    <dbReference type="NCBI Taxonomy" id="74926"/>
    <lineage>
        <taxon>Eukaryota</taxon>
        <taxon>Metazoa</taxon>
        <taxon>Chordata</taxon>
        <taxon>Craniata</taxon>
        <taxon>Vertebrata</taxon>
        <taxon>Euteleostomi</taxon>
        <taxon>Archelosauria</taxon>
        <taxon>Testudinata</taxon>
        <taxon>Testudines</taxon>
        <taxon>Cryptodira</taxon>
        <taxon>Durocryptodira</taxon>
        <taxon>Testudinoidea</taxon>
        <taxon>Geoemydidae</taxon>
        <taxon>Geoemydinae</taxon>
        <taxon>Mauremys</taxon>
    </lineage>
</organism>
<reference evidence="1" key="1">
    <citation type="submission" date="2021-09" db="EMBL/GenBank/DDBJ databases">
        <title>The genome of Mauremys mutica provides insights into the evolution of semi-aquatic lifestyle.</title>
        <authorList>
            <person name="Gong S."/>
            <person name="Gao Y."/>
        </authorList>
    </citation>
    <scope>NUCLEOTIDE SEQUENCE</scope>
    <source>
        <strain evidence="1">MM-2020</strain>
        <tissue evidence="1">Muscle</tissue>
    </source>
</reference>
<dbReference type="Proteomes" id="UP000827986">
    <property type="component" value="Unassembled WGS sequence"/>
</dbReference>